<dbReference type="InterPro" id="IPR001279">
    <property type="entry name" value="Metallo-B-lactamas"/>
</dbReference>
<dbReference type="InterPro" id="IPR036866">
    <property type="entry name" value="RibonucZ/Hydroxyglut_hydro"/>
</dbReference>
<protein>
    <submittedName>
        <fullName evidence="3">MBL fold metallo-hydrolase</fullName>
    </submittedName>
</protein>
<name>A0A3N6MAC4_NATCH</name>
<evidence type="ECO:0000259" key="2">
    <source>
        <dbReference type="SMART" id="SM00849"/>
    </source>
</evidence>
<feature type="domain" description="Metallo-beta-lactamase" evidence="2">
    <location>
        <begin position="29"/>
        <end position="236"/>
    </location>
</feature>
<dbReference type="Proteomes" id="UP000281431">
    <property type="component" value="Unassembled WGS sequence"/>
</dbReference>
<comment type="caution">
    <text evidence="3">The sequence shown here is derived from an EMBL/GenBank/DDBJ whole genome shotgun (WGS) entry which is preliminary data.</text>
</comment>
<reference evidence="3 4" key="1">
    <citation type="submission" date="2018-10" db="EMBL/GenBank/DDBJ databases">
        <title>Natrarchaeobius chitinivorans gen. nov., sp. nov., and Natrarchaeobius haloalkaliphilus sp. nov., alkaliphilic, chitin-utilizing haloarchaea from hypersaline alkaline lakes.</title>
        <authorList>
            <person name="Sorokin D.Y."/>
            <person name="Elcheninov A.G."/>
            <person name="Kostrikina N.A."/>
            <person name="Bale N.J."/>
            <person name="Sinninghe Damste J.S."/>
            <person name="Khijniak T.V."/>
            <person name="Kublanov I.V."/>
            <person name="Toshchakov S.V."/>
        </authorList>
    </citation>
    <scope>NUCLEOTIDE SEQUENCE [LARGE SCALE GENOMIC DNA]</scope>
    <source>
        <strain evidence="3 4">AArcht7</strain>
    </source>
</reference>
<sequence>MVHSNWGTWFVSDEIEAVEPLGVTMWYLGGTGFVVRSPEATVYVDPYFGDGDPPNVVRMLPVPLDPADATECDAVLVTHEHLDHMHPPSFLPLVDGLGADVYAPSACYDAPQYDGEVSVPDEKAHVVAPGDTVRIGDLDVHVRGANDPAAIDEVSYVVDHESGTFFNGGDSRPDPEEFSAIADEFDLDVGALALGSVGNVSAPDGDGIERTRWYMDENQLIEAANQLELERLLPVHHGLWRGVGANPAVLSEHAASFEFPRVIEPVSLGDRFDVDSPGRVQPRAIRR</sequence>
<dbReference type="SUPFAM" id="SSF56281">
    <property type="entry name" value="Metallo-hydrolase/oxidoreductase"/>
    <property type="match status" value="1"/>
</dbReference>
<keyword evidence="4" id="KW-1185">Reference proteome</keyword>
<dbReference type="Pfam" id="PF12706">
    <property type="entry name" value="Lactamase_B_2"/>
    <property type="match status" value="1"/>
</dbReference>
<dbReference type="GO" id="GO:0016787">
    <property type="term" value="F:hydrolase activity"/>
    <property type="evidence" value="ECO:0007669"/>
    <property type="project" value="UniProtKB-KW"/>
</dbReference>
<dbReference type="InterPro" id="IPR050114">
    <property type="entry name" value="UPF0173_UPF0282_UlaG_hydrolase"/>
</dbReference>
<dbReference type="OrthoDB" id="336381at2157"/>
<dbReference type="PANTHER" id="PTHR43546:SF9">
    <property type="entry name" value="L-ASCORBATE-6-PHOSPHATE LACTONASE ULAG-RELATED"/>
    <property type="match status" value="1"/>
</dbReference>
<proteinExistence type="predicted"/>
<evidence type="ECO:0000313" key="3">
    <source>
        <dbReference type="EMBL" id="RQG99427.1"/>
    </source>
</evidence>
<dbReference type="Gene3D" id="3.60.15.10">
    <property type="entry name" value="Ribonuclease Z/Hydroxyacylglutathione hydrolase-like"/>
    <property type="match status" value="1"/>
</dbReference>
<dbReference type="SMART" id="SM00849">
    <property type="entry name" value="Lactamase_B"/>
    <property type="match status" value="1"/>
</dbReference>
<evidence type="ECO:0000313" key="4">
    <source>
        <dbReference type="Proteomes" id="UP000281431"/>
    </source>
</evidence>
<organism evidence="3 4">
    <name type="scientific">Natrarchaeobius chitinivorans</name>
    <dbReference type="NCBI Taxonomy" id="1679083"/>
    <lineage>
        <taxon>Archaea</taxon>
        <taxon>Methanobacteriati</taxon>
        <taxon>Methanobacteriota</taxon>
        <taxon>Stenosarchaea group</taxon>
        <taxon>Halobacteria</taxon>
        <taxon>Halobacteriales</taxon>
        <taxon>Natrialbaceae</taxon>
        <taxon>Natrarchaeobius</taxon>
    </lineage>
</organism>
<evidence type="ECO:0000256" key="1">
    <source>
        <dbReference type="ARBA" id="ARBA00022801"/>
    </source>
</evidence>
<dbReference type="EMBL" id="REFZ01000009">
    <property type="protein sequence ID" value="RQG99427.1"/>
    <property type="molecule type" value="Genomic_DNA"/>
</dbReference>
<accession>A0A3N6MAC4</accession>
<dbReference type="PANTHER" id="PTHR43546">
    <property type="entry name" value="UPF0173 METAL-DEPENDENT HYDROLASE MJ1163-RELATED"/>
    <property type="match status" value="1"/>
</dbReference>
<dbReference type="AlphaFoldDB" id="A0A3N6MAC4"/>
<keyword evidence="1 3" id="KW-0378">Hydrolase</keyword>
<gene>
    <name evidence="3" type="ORF">EA472_14475</name>
</gene>